<proteinExistence type="predicted"/>
<evidence type="ECO:0008006" key="4">
    <source>
        <dbReference type="Google" id="ProtNLM"/>
    </source>
</evidence>
<evidence type="ECO:0000256" key="1">
    <source>
        <dbReference type="SAM" id="MobiDB-lite"/>
    </source>
</evidence>
<dbReference type="EMBL" id="AP018711">
    <property type="protein sequence ID" value="BBE33411.1"/>
    <property type="molecule type" value="Genomic_DNA"/>
</dbReference>
<dbReference type="KEGG" id="smic:SmB9_10690"/>
<accession>A0AAD1D436</accession>
<evidence type="ECO:0000313" key="2">
    <source>
        <dbReference type="EMBL" id="BBE33411.1"/>
    </source>
</evidence>
<sequence>MDGSFQPFHSDPSAAALSATDPADSMRFSHVHTDSLGLGRARHYRPRMSNPKRHHYLPEFYQKAWMGDDNKVTVYRRRHGGRLDIQRKAKKSVGWENELYADLSEADPELRQRVESGF</sequence>
<evidence type="ECO:0000313" key="3">
    <source>
        <dbReference type="Proteomes" id="UP000275727"/>
    </source>
</evidence>
<protein>
    <recommendedName>
        <fullName evidence="4">DUF4238 domain-containing protein</fullName>
    </recommendedName>
</protein>
<reference evidence="2 3" key="1">
    <citation type="submission" date="2018-06" db="EMBL/GenBank/DDBJ databases">
        <title>Complete Genome Sequence of the Microcystin-Degrading Bacterium Sphingosinicella microcystinivorans Strain B-9.</title>
        <authorList>
            <person name="Jin H."/>
            <person name="Nishizawa T."/>
            <person name="Guo Y."/>
            <person name="Nishizawa A."/>
            <person name="Park H."/>
            <person name="Kato H."/>
            <person name="Tsuji K."/>
            <person name="Harada K."/>
        </authorList>
    </citation>
    <scope>NUCLEOTIDE SEQUENCE [LARGE SCALE GENOMIC DNA]</scope>
    <source>
        <strain evidence="2 3">B9</strain>
    </source>
</reference>
<feature type="region of interest" description="Disordered" evidence="1">
    <location>
        <begin position="1"/>
        <end position="23"/>
    </location>
</feature>
<gene>
    <name evidence="2" type="ORF">SmB9_10690</name>
</gene>
<dbReference type="AlphaFoldDB" id="A0AAD1D436"/>
<dbReference type="InterPro" id="IPR025332">
    <property type="entry name" value="DUF4238"/>
</dbReference>
<dbReference type="Proteomes" id="UP000275727">
    <property type="component" value="Chromosome"/>
</dbReference>
<organism evidence="2 3">
    <name type="scientific">Sphingosinicella microcystinivorans</name>
    <dbReference type="NCBI Taxonomy" id="335406"/>
    <lineage>
        <taxon>Bacteria</taxon>
        <taxon>Pseudomonadati</taxon>
        <taxon>Pseudomonadota</taxon>
        <taxon>Alphaproteobacteria</taxon>
        <taxon>Sphingomonadales</taxon>
        <taxon>Sphingosinicellaceae</taxon>
        <taxon>Sphingosinicella</taxon>
    </lineage>
</organism>
<dbReference type="RefSeq" id="WP_121053455.1">
    <property type="nucleotide sequence ID" value="NZ_AP018711.1"/>
</dbReference>
<name>A0AAD1D436_SPHMI</name>
<dbReference type="Pfam" id="PF14022">
    <property type="entry name" value="DUF4238"/>
    <property type="match status" value="1"/>
</dbReference>